<evidence type="ECO:0000259" key="10">
    <source>
        <dbReference type="Pfam" id="PF02355"/>
    </source>
</evidence>
<evidence type="ECO:0000256" key="5">
    <source>
        <dbReference type="ARBA" id="ARBA00022927"/>
    </source>
</evidence>
<keyword evidence="5" id="KW-0653">Protein transport</keyword>
<dbReference type="Gene3D" id="3.30.70.3400">
    <property type="match status" value="1"/>
</dbReference>
<evidence type="ECO:0000256" key="6">
    <source>
        <dbReference type="ARBA" id="ARBA00022989"/>
    </source>
</evidence>
<gene>
    <name evidence="11" type="ORF">H1016_02350</name>
</gene>
<feature type="transmembrane region" description="Helical" evidence="9">
    <location>
        <begin position="390"/>
        <end position="412"/>
    </location>
</feature>
<evidence type="ECO:0000256" key="1">
    <source>
        <dbReference type="ARBA" id="ARBA00004651"/>
    </source>
</evidence>
<keyword evidence="4 9" id="KW-0812">Transmembrane</keyword>
<dbReference type="InterPro" id="IPR036034">
    <property type="entry name" value="PDZ_sf"/>
</dbReference>
<evidence type="ECO:0000256" key="7">
    <source>
        <dbReference type="ARBA" id="ARBA00023010"/>
    </source>
</evidence>
<reference evidence="11 12" key="1">
    <citation type="journal article" name="Nat. Commun.">
        <title>Undinarchaeota illuminate DPANN phylogeny and the impact of gene transfer on archaeal evolution.</title>
        <authorList>
            <person name="Dombrowski N."/>
            <person name="Williams T.A."/>
            <person name="Sun J."/>
            <person name="Woodcroft B.J."/>
            <person name="Lee J.H."/>
            <person name="Minh B.Q."/>
            <person name="Rinke C."/>
            <person name="Spang A."/>
        </authorList>
    </citation>
    <scope>NUCLEOTIDE SEQUENCE [LARGE SCALE GENOMIC DNA]</scope>
    <source>
        <strain evidence="11">MAG_bin1129</strain>
    </source>
</reference>
<dbReference type="PANTHER" id="PTHR30081:SF1">
    <property type="entry name" value="PROTEIN TRANSLOCASE SUBUNIT SECD"/>
    <property type="match status" value="1"/>
</dbReference>
<dbReference type="Gene3D" id="1.20.1640.10">
    <property type="entry name" value="Multidrug efflux transporter AcrB transmembrane domain"/>
    <property type="match status" value="1"/>
</dbReference>
<proteinExistence type="predicted"/>
<dbReference type="GO" id="GO:0005886">
    <property type="term" value="C:plasma membrane"/>
    <property type="evidence" value="ECO:0007669"/>
    <property type="project" value="UniProtKB-SubCell"/>
</dbReference>
<dbReference type="EMBL" id="DVAB01000023">
    <property type="protein sequence ID" value="HIK00360.1"/>
    <property type="molecule type" value="Genomic_DNA"/>
</dbReference>
<dbReference type="Pfam" id="PF02355">
    <property type="entry name" value="SecD_SecF_C"/>
    <property type="match status" value="1"/>
</dbReference>
<dbReference type="InterPro" id="IPR022813">
    <property type="entry name" value="SecD/SecF_arch_bac"/>
</dbReference>
<name>A0A832V504_9ARCH</name>
<dbReference type="PANTHER" id="PTHR30081">
    <property type="entry name" value="PROTEIN-EXPORT MEMBRANE PROTEIN SEC"/>
    <property type="match status" value="1"/>
</dbReference>
<keyword evidence="8 9" id="KW-0472">Membrane</keyword>
<comment type="caution">
    <text evidence="11">The sequence shown here is derived from an EMBL/GenBank/DDBJ whole genome shotgun (WGS) entry which is preliminary data.</text>
</comment>
<keyword evidence="3" id="KW-1003">Cell membrane</keyword>
<comment type="subcellular location">
    <subcellularLocation>
        <location evidence="1">Cell membrane</location>
        <topology evidence="1">Multi-pass membrane protein</topology>
    </subcellularLocation>
</comment>
<dbReference type="SUPFAM" id="SSF82866">
    <property type="entry name" value="Multidrug efflux transporter AcrB transmembrane domain"/>
    <property type="match status" value="1"/>
</dbReference>
<keyword evidence="12" id="KW-1185">Reference proteome</keyword>
<evidence type="ECO:0000313" key="11">
    <source>
        <dbReference type="EMBL" id="HIK00360.1"/>
    </source>
</evidence>
<feature type="transmembrane region" description="Helical" evidence="9">
    <location>
        <begin position="362"/>
        <end position="383"/>
    </location>
</feature>
<dbReference type="Proteomes" id="UP000646946">
    <property type="component" value="Unassembled WGS sequence"/>
</dbReference>
<dbReference type="AlphaFoldDB" id="A0A832V504"/>
<feature type="domain" description="Protein export membrane protein SecD/SecF C-terminal" evidence="10">
    <location>
        <begin position="345"/>
        <end position="507"/>
    </location>
</feature>
<evidence type="ECO:0000256" key="8">
    <source>
        <dbReference type="ARBA" id="ARBA00023136"/>
    </source>
</evidence>
<dbReference type="GO" id="GO:0015031">
    <property type="term" value="P:protein transport"/>
    <property type="evidence" value="ECO:0007669"/>
    <property type="project" value="UniProtKB-KW"/>
</dbReference>
<dbReference type="SUPFAM" id="SSF50156">
    <property type="entry name" value="PDZ domain-like"/>
    <property type="match status" value="1"/>
</dbReference>
<dbReference type="Gene3D" id="2.30.42.10">
    <property type="match status" value="1"/>
</dbReference>
<evidence type="ECO:0000313" key="12">
    <source>
        <dbReference type="Proteomes" id="UP000646946"/>
    </source>
</evidence>
<evidence type="ECO:0000256" key="4">
    <source>
        <dbReference type="ARBA" id="ARBA00022692"/>
    </source>
</evidence>
<keyword evidence="6 9" id="KW-1133">Transmembrane helix</keyword>
<feature type="transmembrane region" description="Helical" evidence="9">
    <location>
        <begin position="461"/>
        <end position="482"/>
    </location>
</feature>
<evidence type="ECO:0000256" key="3">
    <source>
        <dbReference type="ARBA" id="ARBA00022475"/>
    </source>
</evidence>
<keyword evidence="7" id="KW-0811">Translocation</keyword>
<protein>
    <recommendedName>
        <fullName evidence="10">Protein export membrane protein SecD/SecF C-terminal domain-containing protein</fullName>
    </recommendedName>
</protein>
<sequence length="531" mass="57738">MGKAKMFFTEKRIILLIALVAISILLLPSYKKGGAEISFVFKDSPFYGKVAEGDIIKSINSVQINVVDDYTTAISKIQQNQTVKIETQHGTFPTQIGNTTYIGLNVKRVSPTRLRLGLELQGGARVTVLPKTAEGVNLSEQLYTTTAAVLTKRLDAYGLSGVVPKRIEDFQGNKYIVVEMAGEGSERLVDLVKSIGKFELNVLNETIFGGEVIIPPIGEPARNSRSGAWQVGLNIREQAANDLRDSYLRLAPSQSGSCTQDEQCGEQFACSLPEIGIGAGQCIPKIAMLLDGKEEFSAPPAQSLFQSWKQGETTSNLVIQTRTFEDAKRVKVVLEAGRLPSEIESMEIISQDYVDPKLGRSFFRSAGIAGVFAIILVGGVIFARYRRLKIAIPIIFTGTSEIVLLLGVAALLSNSWVIDLPAIAGIIASVGMGVEQQIIITDELLSGSLRDSWDLRRRTKTAFGIILVALATVVAAMFPLLFENFFPGLFALKGFAISTILGFLIGYFITRPAYAKMAEILLLEEQAPTSS</sequence>
<organism evidence="11 12">
    <name type="scientific">Candidatus Naiadarchaeum limnaeum</name>
    <dbReference type="NCBI Taxonomy" id="2756139"/>
    <lineage>
        <taxon>Archaea</taxon>
        <taxon>Candidatus Undinarchaeota</taxon>
        <taxon>Candidatus Undinarchaeia</taxon>
        <taxon>Candidatus Naiadarchaeales</taxon>
        <taxon>Candidatus Naiadarchaeaceae</taxon>
        <taxon>Candidatus Naiadarchaeum</taxon>
    </lineage>
</organism>
<accession>A0A832V504</accession>
<evidence type="ECO:0000256" key="9">
    <source>
        <dbReference type="SAM" id="Phobius"/>
    </source>
</evidence>
<feature type="transmembrane region" description="Helical" evidence="9">
    <location>
        <begin position="488"/>
        <end position="509"/>
    </location>
</feature>
<feature type="transmembrane region" description="Helical" evidence="9">
    <location>
        <begin position="418"/>
        <end position="440"/>
    </location>
</feature>
<keyword evidence="2" id="KW-0813">Transport</keyword>
<dbReference type="InterPro" id="IPR048634">
    <property type="entry name" value="SecD_SecF_C"/>
</dbReference>
<evidence type="ECO:0000256" key="2">
    <source>
        <dbReference type="ARBA" id="ARBA00022448"/>
    </source>
</evidence>